<dbReference type="InterPro" id="IPR037143">
    <property type="entry name" value="4-PPantetheinyl_Trfase_dom_sf"/>
</dbReference>
<keyword evidence="17" id="KW-1185">Reference proteome</keyword>
<sequence length="203" mass="22168">MLGDEVGIGITDPRDPEQGLLEAEYPAIASAVPKRRREYAAGRRAARAAMTELGLPPAPISTGTQREPLWPQGLVGSIAHCNTLCIAAVSLTHRSIGLDVEPAVPLPSDLERIVCTPTERHWLKTLPTNDRGLNARKIFSAKEAVYKAQYLVTSQMIGFEDVNIQFEGIDFTADLPSTLTIQSMSGQLRLVEDYLLGSVRIDM</sequence>
<dbReference type="PANTHER" id="PTHR38096:SF1">
    <property type="entry name" value="ENTEROBACTIN SYNTHASE COMPONENT D"/>
    <property type="match status" value="1"/>
</dbReference>
<dbReference type="Proteomes" id="UP000184144">
    <property type="component" value="Unassembled WGS sequence"/>
</dbReference>
<evidence type="ECO:0000256" key="7">
    <source>
        <dbReference type="ARBA" id="ARBA00023191"/>
    </source>
</evidence>
<comment type="pathway">
    <text evidence="2">Siderophore biosynthesis; enterobactin biosynthesis.</text>
</comment>
<dbReference type="Pfam" id="PF01648">
    <property type="entry name" value="ACPS"/>
    <property type="match status" value="1"/>
</dbReference>
<name>A0A1M5DUM4_9RHOB</name>
<dbReference type="STRING" id="1486859.SAMN05444273_11036"/>
<keyword evidence="13" id="KW-0460">Magnesium</keyword>
<evidence type="ECO:0000256" key="8">
    <source>
        <dbReference type="ARBA" id="ARBA00029894"/>
    </source>
</evidence>
<keyword evidence="7" id="KW-0259">Enterobactin biosynthesis</keyword>
<evidence type="ECO:0000313" key="16">
    <source>
        <dbReference type="EMBL" id="SHF70697.1"/>
    </source>
</evidence>
<feature type="binding site" evidence="12">
    <location>
        <position position="99"/>
    </location>
    <ligand>
        <name>CoA</name>
        <dbReference type="ChEBI" id="CHEBI:57287"/>
    </ligand>
</feature>
<evidence type="ECO:0000256" key="2">
    <source>
        <dbReference type="ARBA" id="ARBA00004993"/>
    </source>
</evidence>
<evidence type="ECO:0000256" key="3">
    <source>
        <dbReference type="ARBA" id="ARBA00008342"/>
    </source>
</evidence>
<feature type="binding site" evidence="13">
    <location>
        <position position="99"/>
    </location>
    <ligand>
        <name>Mg(2+)</name>
        <dbReference type="ChEBI" id="CHEBI:18420"/>
    </ligand>
</feature>
<protein>
    <recommendedName>
        <fullName evidence="5">Enterobactin synthase component D</fullName>
    </recommendedName>
    <alternativeName>
        <fullName evidence="8">4'-phosphopantetheinyl transferase EntD</fullName>
    </alternativeName>
    <alternativeName>
        <fullName evidence="9">Enterochelin synthase D</fullName>
    </alternativeName>
</protein>
<feature type="domain" description="4'-phosphopantetheinyl transferase N-terminal" evidence="15">
    <location>
        <begin position="25"/>
        <end position="90"/>
    </location>
</feature>
<feature type="binding site" evidence="12">
    <location>
        <position position="35"/>
    </location>
    <ligand>
        <name>CoA</name>
        <dbReference type="ChEBI" id="CHEBI:57287"/>
    </ligand>
</feature>
<dbReference type="Pfam" id="PF17837">
    <property type="entry name" value="4PPT_N"/>
    <property type="match status" value="1"/>
</dbReference>
<dbReference type="GO" id="GO:0009366">
    <property type="term" value="C:enterobactin synthetase complex"/>
    <property type="evidence" value="ECO:0007669"/>
    <property type="project" value="InterPro"/>
</dbReference>
<keyword evidence="13" id="KW-0479">Metal-binding</keyword>
<dbReference type="GO" id="GO:0005886">
    <property type="term" value="C:plasma membrane"/>
    <property type="evidence" value="ECO:0007669"/>
    <property type="project" value="TreeGrafter"/>
</dbReference>
<dbReference type="SUPFAM" id="SSF56214">
    <property type="entry name" value="4'-phosphopantetheinyl transferase"/>
    <property type="match status" value="1"/>
</dbReference>
<evidence type="ECO:0000256" key="12">
    <source>
        <dbReference type="PIRSR" id="PIRSR603542-1"/>
    </source>
</evidence>
<accession>A0A1M5DUM4</accession>
<dbReference type="Gene3D" id="3.90.470.20">
    <property type="entry name" value="4'-phosphopantetheinyl transferase domain"/>
    <property type="match status" value="1"/>
</dbReference>
<dbReference type="PANTHER" id="PTHR38096">
    <property type="entry name" value="ENTEROBACTIN SYNTHASE COMPONENT D"/>
    <property type="match status" value="1"/>
</dbReference>
<feature type="binding site" evidence="12">
    <location>
        <position position="143"/>
    </location>
    <ligand>
        <name>CoA</name>
        <dbReference type="ChEBI" id="CHEBI:57287"/>
    </ligand>
</feature>
<dbReference type="AlphaFoldDB" id="A0A1M5DUM4"/>
<proteinExistence type="inferred from homology"/>
<dbReference type="GO" id="GO:0000287">
    <property type="term" value="F:magnesium ion binding"/>
    <property type="evidence" value="ECO:0007669"/>
    <property type="project" value="InterPro"/>
</dbReference>
<comment type="subunit">
    <text evidence="4">EntB, EntD, EntE, and EntF form a multienzyme complex called enterobactin synthase.</text>
</comment>
<feature type="binding site" evidence="13">
    <location>
        <position position="101"/>
    </location>
    <ligand>
        <name>Mg(2+)</name>
        <dbReference type="ChEBI" id="CHEBI:18420"/>
    </ligand>
</feature>
<evidence type="ECO:0000259" key="15">
    <source>
        <dbReference type="Pfam" id="PF17837"/>
    </source>
</evidence>
<comment type="catalytic activity">
    <reaction evidence="10">
        <text>apo-[aryl-carrier protein] + CoA = holo-[aryl-carrier protein] + adenosine 3',5'-bisphosphate + H(+)</text>
        <dbReference type="Rhea" id="RHEA:48404"/>
        <dbReference type="Rhea" id="RHEA-COMP:15903"/>
        <dbReference type="Rhea" id="RHEA-COMP:17557"/>
        <dbReference type="ChEBI" id="CHEBI:15378"/>
        <dbReference type="ChEBI" id="CHEBI:29999"/>
        <dbReference type="ChEBI" id="CHEBI:57287"/>
        <dbReference type="ChEBI" id="CHEBI:58343"/>
        <dbReference type="ChEBI" id="CHEBI:64479"/>
    </reaction>
</comment>
<dbReference type="EMBL" id="FQUV01000010">
    <property type="protein sequence ID" value="SHF70697.1"/>
    <property type="molecule type" value="Genomic_DNA"/>
</dbReference>
<feature type="domain" description="4'-phosphopantetheinyl transferase" evidence="14">
    <location>
        <begin position="95"/>
        <end position="166"/>
    </location>
</feature>
<organism evidence="16 17">
    <name type="scientific">Litoreibacter ascidiaceicola</name>
    <dbReference type="NCBI Taxonomy" id="1486859"/>
    <lineage>
        <taxon>Bacteria</taxon>
        <taxon>Pseudomonadati</taxon>
        <taxon>Pseudomonadota</taxon>
        <taxon>Alphaproteobacteria</taxon>
        <taxon>Rhodobacterales</taxon>
        <taxon>Roseobacteraceae</taxon>
        <taxon>Litoreibacter</taxon>
    </lineage>
</organism>
<reference evidence="17" key="1">
    <citation type="submission" date="2016-11" db="EMBL/GenBank/DDBJ databases">
        <authorList>
            <person name="Varghese N."/>
            <person name="Submissions S."/>
        </authorList>
    </citation>
    <scope>NUCLEOTIDE SEQUENCE [LARGE SCALE GENOMIC DNA]</scope>
    <source>
        <strain evidence="17">DSM 100566</strain>
    </source>
</reference>
<dbReference type="InterPro" id="IPR041354">
    <property type="entry name" value="4PPT_N"/>
</dbReference>
<comment type="similarity">
    <text evidence="3">Belongs to the P-Pant transferase superfamily. EntD family.</text>
</comment>
<gene>
    <name evidence="16" type="ORF">SAMN05444273_11036</name>
</gene>
<evidence type="ECO:0000256" key="10">
    <source>
        <dbReference type="ARBA" id="ARBA00049176"/>
    </source>
</evidence>
<evidence type="ECO:0000256" key="1">
    <source>
        <dbReference type="ARBA" id="ARBA00003937"/>
    </source>
</evidence>
<evidence type="ECO:0000256" key="6">
    <source>
        <dbReference type="ARBA" id="ARBA00022679"/>
    </source>
</evidence>
<evidence type="ECO:0000259" key="14">
    <source>
        <dbReference type="Pfam" id="PF01648"/>
    </source>
</evidence>
<dbReference type="InterPro" id="IPR008278">
    <property type="entry name" value="4-PPantetheinyl_Trfase_dom"/>
</dbReference>
<dbReference type="GO" id="GO:0009239">
    <property type="term" value="P:enterobactin biosynthetic process"/>
    <property type="evidence" value="ECO:0007669"/>
    <property type="project" value="UniProtKB-UniPathway"/>
</dbReference>
<comment type="catalytic activity">
    <reaction evidence="11">
        <text>apo-[peptidyl-carrier protein] + CoA = holo-[peptidyl-carrier protein] + adenosine 3',5'-bisphosphate + H(+)</text>
        <dbReference type="Rhea" id="RHEA:46228"/>
        <dbReference type="Rhea" id="RHEA-COMP:11479"/>
        <dbReference type="Rhea" id="RHEA-COMP:11480"/>
        <dbReference type="ChEBI" id="CHEBI:15378"/>
        <dbReference type="ChEBI" id="CHEBI:29999"/>
        <dbReference type="ChEBI" id="CHEBI:57287"/>
        <dbReference type="ChEBI" id="CHEBI:58343"/>
        <dbReference type="ChEBI" id="CHEBI:64479"/>
    </reaction>
</comment>
<feature type="binding site" evidence="12">
    <location>
        <position position="43"/>
    </location>
    <ligand>
        <name>CoA</name>
        <dbReference type="ChEBI" id="CHEBI:57287"/>
    </ligand>
</feature>
<dbReference type="GO" id="GO:0008897">
    <property type="term" value="F:holo-[acyl-carrier-protein] synthase activity"/>
    <property type="evidence" value="ECO:0007669"/>
    <property type="project" value="InterPro"/>
</dbReference>
<comment type="function">
    <text evidence="1">Involved in the biosynthesis of the siderophore enterobactin (enterochelin), which is a macrocyclic trimeric lactone of N-(2,3-dihydroxybenzoyl)-serine. The serine trilactone serves as a scaffolding for the three catechol functionalities that provide hexadentate coordination for the tightly ligated iron(2+) atoms. Plays an essential role in the assembly of the enterobactin by catalyzing the transfer of the 4'-phosphopantetheine (Ppant) moiety from coenzyme A to the apo-domains of both EntB (ArCP domain) and EntF (PCP domain) to yield their holo-forms which make them competent for the activation of 2,3-dihydroxybenzoate (DHB) and L-serine, respectively.</text>
</comment>
<keyword evidence="6 16" id="KW-0808">Transferase</keyword>
<evidence type="ECO:0000256" key="5">
    <source>
        <dbReference type="ARBA" id="ARBA00019087"/>
    </source>
</evidence>
<evidence type="ECO:0000313" key="17">
    <source>
        <dbReference type="Proteomes" id="UP000184144"/>
    </source>
</evidence>
<evidence type="ECO:0000256" key="4">
    <source>
        <dbReference type="ARBA" id="ARBA00011503"/>
    </source>
</evidence>
<evidence type="ECO:0000256" key="9">
    <source>
        <dbReference type="ARBA" id="ARBA00031996"/>
    </source>
</evidence>
<dbReference type="UniPathway" id="UPA00017"/>
<evidence type="ECO:0000256" key="13">
    <source>
        <dbReference type="PIRSR" id="PIRSR603542-2"/>
    </source>
</evidence>
<dbReference type="InterPro" id="IPR003542">
    <property type="entry name" value="Enbac_synth_compD-like"/>
</dbReference>
<evidence type="ECO:0000256" key="11">
    <source>
        <dbReference type="ARBA" id="ARBA00049191"/>
    </source>
</evidence>
<feature type="binding site" evidence="12">
    <location>
        <position position="147"/>
    </location>
    <ligand>
        <name>CoA</name>
        <dbReference type="ChEBI" id="CHEBI:57287"/>
    </ligand>
</feature>
<dbReference type="PRINTS" id="PR01399">
    <property type="entry name" value="ENTSNTHTASED"/>
</dbReference>
<comment type="cofactor">
    <cofactor evidence="13">
        <name>Mg(2+)</name>
        <dbReference type="ChEBI" id="CHEBI:18420"/>
    </cofactor>
</comment>